<keyword evidence="3 6" id="KW-0812">Transmembrane</keyword>
<feature type="transmembrane region" description="Helical" evidence="6">
    <location>
        <begin position="63"/>
        <end position="81"/>
    </location>
</feature>
<evidence type="ECO:0000256" key="1">
    <source>
        <dbReference type="ARBA" id="ARBA00004651"/>
    </source>
</evidence>
<reference evidence="8 9" key="1">
    <citation type="journal article" date="2019" name="Int. J. Syst. Evol. Microbiol.">
        <title>The Global Catalogue of Microorganisms (GCM) 10K type strain sequencing project: providing services to taxonomists for standard genome sequencing and annotation.</title>
        <authorList>
            <consortium name="The Broad Institute Genomics Platform"/>
            <consortium name="The Broad Institute Genome Sequencing Center for Infectious Disease"/>
            <person name="Wu L."/>
            <person name="Ma J."/>
        </authorList>
    </citation>
    <scope>NUCLEOTIDE SEQUENCE [LARGE SCALE GENOMIC DNA]</scope>
    <source>
        <strain evidence="8 9">JCM 11896</strain>
    </source>
</reference>
<keyword evidence="9" id="KW-1185">Reference proteome</keyword>
<evidence type="ECO:0000256" key="3">
    <source>
        <dbReference type="ARBA" id="ARBA00022692"/>
    </source>
</evidence>
<keyword evidence="5 6" id="KW-0472">Membrane</keyword>
<keyword evidence="4 6" id="KW-1133">Transmembrane helix</keyword>
<evidence type="ECO:0000259" key="7">
    <source>
        <dbReference type="Pfam" id="PF13396"/>
    </source>
</evidence>
<sequence>MTAQTTAQTTARTRARTRVRWNDLGTSGRIAVVIAAVLQLGLLGAAWADLARRSPSEVNGPRWAWALASLVNFAGPITYFARGRKR</sequence>
<name>A0ABN1XIC7_9PSEU</name>
<proteinExistence type="predicted"/>
<feature type="transmembrane region" description="Helical" evidence="6">
    <location>
        <begin position="30"/>
        <end position="48"/>
    </location>
</feature>
<dbReference type="RefSeq" id="WP_344017391.1">
    <property type="nucleotide sequence ID" value="NZ_BAAAJK010000001.1"/>
</dbReference>
<gene>
    <name evidence="8" type="ORF">GCM10009613_00080</name>
</gene>
<comment type="subcellular location">
    <subcellularLocation>
        <location evidence="1">Cell membrane</location>
        <topology evidence="1">Multi-pass membrane protein</topology>
    </subcellularLocation>
</comment>
<evidence type="ECO:0000256" key="4">
    <source>
        <dbReference type="ARBA" id="ARBA00022989"/>
    </source>
</evidence>
<comment type="caution">
    <text evidence="8">The sequence shown here is derived from an EMBL/GenBank/DDBJ whole genome shotgun (WGS) entry which is preliminary data.</text>
</comment>
<dbReference type="Proteomes" id="UP001501414">
    <property type="component" value="Unassembled WGS sequence"/>
</dbReference>
<protein>
    <recommendedName>
        <fullName evidence="7">Cardiolipin synthase N-terminal domain-containing protein</fullName>
    </recommendedName>
</protein>
<evidence type="ECO:0000313" key="9">
    <source>
        <dbReference type="Proteomes" id="UP001501414"/>
    </source>
</evidence>
<organism evidence="8 9">
    <name type="scientific">Pseudonocardia kongjuensis</name>
    <dbReference type="NCBI Taxonomy" id="102227"/>
    <lineage>
        <taxon>Bacteria</taxon>
        <taxon>Bacillati</taxon>
        <taxon>Actinomycetota</taxon>
        <taxon>Actinomycetes</taxon>
        <taxon>Pseudonocardiales</taxon>
        <taxon>Pseudonocardiaceae</taxon>
        <taxon>Pseudonocardia</taxon>
    </lineage>
</organism>
<dbReference type="EMBL" id="BAAAJK010000001">
    <property type="protein sequence ID" value="GAA1378640.1"/>
    <property type="molecule type" value="Genomic_DNA"/>
</dbReference>
<dbReference type="InterPro" id="IPR027379">
    <property type="entry name" value="CLS_N"/>
</dbReference>
<evidence type="ECO:0000256" key="6">
    <source>
        <dbReference type="SAM" id="Phobius"/>
    </source>
</evidence>
<feature type="domain" description="Cardiolipin synthase N-terminal" evidence="7">
    <location>
        <begin position="45"/>
        <end position="84"/>
    </location>
</feature>
<evidence type="ECO:0000256" key="2">
    <source>
        <dbReference type="ARBA" id="ARBA00022475"/>
    </source>
</evidence>
<keyword evidence="2" id="KW-1003">Cell membrane</keyword>
<dbReference type="Pfam" id="PF13396">
    <property type="entry name" value="PLDc_N"/>
    <property type="match status" value="1"/>
</dbReference>
<evidence type="ECO:0000256" key="5">
    <source>
        <dbReference type="ARBA" id="ARBA00023136"/>
    </source>
</evidence>
<evidence type="ECO:0000313" key="8">
    <source>
        <dbReference type="EMBL" id="GAA1378640.1"/>
    </source>
</evidence>
<accession>A0ABN1XIC7</accession>